<dbReference type="SMART" id="SM00184">
    <property type="entry name" value="RING"/>
    <property type="match status" value="1"/>
</dbReference>
<evidence type="ECO:0000256" key="4">
    <source>
        <dbReference type="SAM" id="SignalP"/>
    </source>
</evidence>
<feature type="compositionally biased region" description="Low complexity" evidence="2">
    <location>
        <begin position="274"/>
        <end position="287"/>
    </location>
</feature>
<keyword evidence="4" id="KW-0732">Signal</keyword>
<dbReference type="Gene3D" id="3.30.40.10">
    <property type="entry name" value="Zinc/RING finger domain, C3HC4 (zinc finger)"/>
    <property type="match status" value="1"/>
</dbReference>
<dbReference type="EMBL" id="CDMY01000395">
    <property type="protein sequence ID" value="CEM09637.1"/>
    <property type="molecule type" value="Genomic_DNA"/>
</dbReference>
<keyword evidence="3" id="KW-0812">Transmembrane</keyword>
<dbReference type="AlphaFoldDB" id="A0A0G4FAN3"/>
<sequence>MIMVCRMRTVAIWTLMPLLISLTTASGEDPASGMQLRRVSAPTQRPGASYRSGQQEGHGHFSRAKTGEGEAAEERKPKNGNLNGMVAGFVGGATVLFTILVFCWHHFYRRGEGLMPGEEVEAGPPYVVVASESANDAHAKDTDITEGRVVKKAETHVILEQEHSTFFRRISSFRRTAKHKTAPHGPGRWLAWASGRLLGRSQDSLQTTPRLNGVSPAVIGRSTAASGGAGGDGQRLAPVAEMMERGVSSQTDMASTRLSSGAVSRTTSNIDSQPATTPTHTRARPSPVITSSSREEDHHNIHQTCLSAPATPADRVGSFTHPVNTSSRLDPITPPARLLYRRSSYHHAAPRTVTGRPIEDCDFDLYGRLSVKDDSMIQPLQMDVVFRRSNTLHQGEGEEVEAERVIRLGPQLSRSAPYATHHHGDQEKAVRPPVALPCCAGGTGGGGSGEVDDVNASTSLGTSRAAVNTVVGSESEKAVQCVVCFEGRREIVFLPCGHGGICRDCAREVVLRPLQERAANPSASRNASCRPKCLLCREEIDRVLLILNCHDSTTAAEDSNNGHRDDETAPLHEKKTVEARVLYRITDPDTAPTVPSTPSFWQRLSAGQPTSAAAGGPSRLGLWQVQGGGMGMAWGGFTAGMMAGAAGRLGTTPFEWGGEADAAAYIGPWL</sequence>
<feature type="domain" description="RING-type" evidence="5">
    <location>
        <begin position="481"/>
        <end position="537"/>
    </location>
</feature>
<dbReference type="VEuPathDB" id="CryptoDB:Vbra_4279"/>
<dbReference type="Pfam" id="PF13920">
    <property type="entry name" value="zf-C3HC4_3"/>
    <property type="match status" value="1"/>
</dbReference>
<keyword evidence="1" id="KW-0863">Zinc-finger</keyword>
<feature type="region of interest" description="Disordered" evidence="2">
    <location>
        <begin position="248"/>
        <end position="299"/>
    </location>
</feature>
<dbReference type="InParanoid" id="A0A0G4FAN3"/>
<reference evidence="6 7" key="1">
    <citation type="submission" date="2014-11" db="EMBL/GenBank/DDBJ databases">
        <authorList>
            <person name="Zhu J."/>
            <person name="Qi W."/>
            <person name="Song R."/>
        </authorList>
    </citation>
    <scope>NUCLEOTIDE SEQUENCE [LARGE SCALE GENOMIC DNA]</scope>
</reference>
<evidence type="ECO:0000313" key="6">
    <source>
        <dbReference type="EMBL" id="CEM09637.1"/>
    </source>
</evidence>
<dbReference type="GO" id="GO:0008270">
    <property type="term" value="F:zinc ion binding"/>
    <property type="evidence" value="ECO:0007669"/>
    <property type="project" value="UniProtKB-KW"/>
</dbReference>
<evidence type="ECO:0000313" key="7">
    <source>
        <dbReference type="Proteomes" id="UP000041254"/>
    </source>
</evidence>
<dbReference type="InterPro" id="IPR013083">
    <property type="entry name" value="Znf_RING/FYVE/PHD"/>
</dbReference>
<feature type="compositionally biased region" description="Basic and acidic residues" evidence="2">
    <location>
        <begin position="65"/>
        <end position="77"/>
    </location>
</feature>
<evidence type="ECO:0000256" key="3">
    <source>
        <dbReference type="SAM" id="Phobius"/>
    </source>
</evidence>
<dbReference type="InterPro" id="IPR001841">
    <property type="entry name" value="Znf_RING"/>
</dbReference>
<dbReference type="OrthoDB" id="1711136at2759"/>
<protein>
    <recommendedName>
        <fullName evidence="5">RING-type domain-containing protein</fullName>
    </recommendedName>
</protein>
<feature type="transmembrane region" description="Helical" evidence="3">
    <location>
        <begin position="85"/>
        <end position="107"/>
    </location>
</feature>
<feature type="compositionally biased region" description="Polar residues" evidence="2">
    <location>
        <begin position="248"/>
        <end position="273"/>
    </location>
</feature>
<evidence type="ECO:0000259" key="5">
    <source>
        <dbReference type="PROSITE" id="PS50089"/>
    </source>
</evidence>
<dbReference type="PROSITE" id="PS50089">
    <property type="entry name" value="ZF_RING_2"/>
    <property type="match status" value="1"/>
</dbReference>
<feature type="chain" id="PRO_5005188341" description="RING-type domain-containing protein" evidence="4">
    <location>
        <begin position="26"/>
        <end position="670"/>
    </location>
</feature>
<accession>A0A0G4FAN3</accession>
<proteinExistence type="predicted"/>
<evidence type="ECO:0000256" key="2">
    <source>
        <dbReference type="SAM" id="MobiDB-lite"/>
    </source>
</evidence>
<keyword evidence="7" id="KW-1185">Reference proteome</keyword>
<feature type="region of interest" description="Disordered" evidence="2">
    <location>
        <begin position="28"/>
        <end position="79"/>
    </location>
</feature>
<organism evidence="6 7">
    <name type="scientific">Vitrella brassicaformis (strain CCMP3155)</name>
    <dbReference type="NCBI Taxonomy" id="1169540"/>
    <lineage>
        <taxon>Eukaryota</taxon>
        <taxon>Sar</taxon>
        <taxon>Alveolata</taxon>
        <taxon>Colpodellida</taxon>
        <taxon>Vitrellaceae</taxon>
        <taxon>Vitrella</taxon>
    </lineage>
</organism>
<dbReference type="Proteomes" id="UP000041254">
    <property type="component" value="Unassembled WGS sequence"/>
</dbReference>
<keyword evidence="1" id="KW-0862">Zinc</keyword>
<dbReference type="SUPFAM" id="SSF57850">
    <property type="entry name" value="RING/U-box"/>
    <property type="match status" value="1"/>
</dbReference>
<evidence type="ECO:0000256" key="1">
    <source>
        <dbReference type="PROSITE-ProRule" id="PRU00175"/>
    </source>
</evidence>
<keyword evidence="1" id="KW-0479">Metal-binding</keyword>
<keyword evidence="3" id="KW-0472">Membrane</keyword>
<keyword evidence="3" id="KW-1133">Transmembrane helix</keyword>
<feature type="signal peptide" evidence="4">
    <location>
        <begin position="1"/>
        <end position="25"/>
    </location>
</feature>
<gene>
    <name evidence="6" type="ORF">Vbra_4279</name>
</gene>
<name>A0A0G4FAN3_VITBC</name>